<evidence type="ECO:0000259" key="2">
    <source>
        <dbReference type="Pfam" id="PF18329"/>
    </source>
</evidence>
<feature type="domain" description="Surface glycan-binding protein B xyloglucan binding" evidence="2">
    <location>
        <begin position="214"/>
        <end position="379"/>
    </location>
</feature>
<dbReference type="GO" id="GO:0030247">
    <property type="term" value="F:polysaccharide binding"/>
    <property type="evidence" value="ECO:0007669"/>
    <property type="project" value="InterPro"/>
</dbReference>
<keyword evidence="1" id="KW-0732">Signal</keyword>
<name>A0A285ZR46_9SPHI</name>
<dbReference type="InterPro" id="IPR013783">
    <property type="entry name" value="Ig-like_fold"/>
</dbReference>
<accession>A0A285ZR46</accession>
<proteinExistence type="predicted"/>
<dbReference type="Proteomes" id="UP000219281">
    <property type="component" value="Unassembled WGS sequence"/>
</dbReference>
<dbReference type="SUPFAM" id="SSF81296">
    <property type="entry name" value="E set domains"/>
    <property type="match status" value="1"/>
</dbReference>
<dbReference type="OrthoDB" id="660167at2"/>
<dbReference type="EMBL" id="OCMT01000001">
    <property type="protein sequence ID" value="SOD12088.1"/>
    <property type="molecule type" value="Genomic_DNA"/>
</dbReference>
<protein>
    <recommendedName>
        <fullName evidence="2">Surface glycan-binding protein B xyloglucan binding domain-containing protein</fullName>
    </recommendedName>
</protein>
<dbReference type="AlphaFoldDB" id="A0A285ZR46"/>
<dbReference type="RefSeq" id="WP_097128278.1">
    <property type="nucleotide sequence ID" value="NZ_OCMT01000001.1"/>
</dbReference>
<feature type="chain" id="PRO_5013080712" description="Surface glycan-binding protein B xyloglucan binding domain-containing protein" evidence="1">
    <location>
        <begin position="24"/>
        <end position="384"/>
    </location>
</feature>
<dbReference type="Pfam" id="PF18329">
    <property type="entry name" value="SGBP_B_XBD"/>
    <property type="match status" value="1"/>
</dbReference>
<evidence type="ECO:0000313" key="3">
    <source>
        <dbReference type="EMBL" id="SOD12088.1"/>
    </source>
</evidence>
<organism evidence="3 4">
    <name type="scientific">Pedobacter xixiisoli</name>
    <dbReference type="NCBI Taxonomy" id="1476464"/>
    <lineage>
        <taxon>Bacteria</taxon>
        <taxon>Pseudomonadati</taxon>
        <taxon>Bacteroidota</taxon>
        <taxon>Sphingobacteriia</taxon>
        <taxon>Sphingobacteriales</taxon>
        <taxon>Sphingobacteriaceae</taxon>
        <taxon>Pedobacter</taxon>
    </lineage>
</organism>
<evidence type="ECO:0000313" key="4">
    <source>
        <dbReference type="Proteomes" id="UP000219281"/>
    </source>
</evidence>
<keyword evidence="4" id="KW-1185">Reference proteome</keyword>
<dbReference type="Gene3D" id="2.60.40.10">
    <property type="entry name" value="Immunoglobulins"/>
    <property type="match status" value="2"/>
</dbReference>
<gene>
    <name evidence="3" type="ORF">SAMN06297358_0488</name>
</gene>
<dbReference type="InterPro" id="IPR040475">
    <property type="entry name" value="SGBP_B_XBD"/>
</dbReference>
<reference evidence="4" key="1">
    <citation type="submission" date="2017-09" db="EMBL/GenBank/DDBJ databases">
        <authorList>
            <person name="Varghese N."/>
            <person name="Submissions S."/>
        </authorList>
    </citation>
    <scope>NUCLEOTIDE SEQUENCE [LARGE SCALE GENOMIC DNA]</scope>
    <source>
        <strain evidence="4">CGMCC 1.12803</strain>
    </source>
</reference>
<feature type="signal peptide" evidence="1">
    <location>
        <begin position="1"/>
        <end position="23"/>
    </location>
</feature>
<evidence type="ECO:0000256" key="1">
    <source>
        <dbReference type="SAM" id="SignalP"/>
    </source>
</evidence>
<dbReference type="InterPro" id="IPR014756">
    <property type="entry name" value="Ig_E-set"/>
</dbReference>
<sequence>MKTTYNRKNLLLALLFVCSAALVTCQKEAVKNNICDGNGQPVISSVSAVDRTTTLTQGDYNQYVIIKGQNLCNLKKFMFNDIEVSVDQVYANNNELTVKIPNRVPENLNNKITLETSSGTVQFDFKINIPPVTIKNIENEYAPVGTIMVLNGQSFDFGGYLKGEGKVFFGNIAATIEKATVDVLHVKVPAGATQGMIIKTVDKYGTEFAYQYPYMDNTNMIVNYDDKPHVAVKYVGTDPIPGPLSGKYAHFVETPIRDGFKVDQFVRGKISVPQDVLNNPANYVIKFETATGLALNKAGIRFYGDYGVAPGKFHAWTFTATRFLHTEQKWVTQVIPLQSAIGGTLTMAPRANNVVELYGVVTVQTGFNIDISFDNWRIVEKSKL</sequence>